<protein>
    <submittedName>
        <fullName evidence="1">Uncharacterized protein</fullName>
    </submittedName>
</protein>
<organism evidence="1 2">
    <name type="scientific">Chiloscyllium punctatum</name>
    <name type="common">Brownbanded bambooshark</name>
    <name type="synonym">Hemiscyllium punctatum</name>
    <dbReference type="NCBI Taxonomy" id="137246"/>
    <lineage>
        <taxon>Eukaryota</taxon>
        <taxon>Metazoa</taxon>
        <taxon>Chordata</taxon>
        <taxon>Craniata</taxon>
        <taxon>Vertebrata</taxon>
        <taxon>Chondrichthyes</taxon>
        <taxon>Elasmobranchii</taxon>
        <taxon>Galeomorphii</taxon>
        <taxon>Galeoidea</taxon>
        <taxon>Orectolobiformes</taxon>
        <taxon>Hemiscylliidae</taxon>
        <taxon>Chiloscyllium</taxon>
    </lineage>
</organism>
<evidence type="ECO:0000313" key="2">
    <source>
        <dbReference type="Proteomes" id="UP000287033"/>
    </source>
</evidence>
<sequence length="43" mass="4905">MSDVLPNKPPYYPRLGKRITVYVGRPFTVEKLVASLKSENRSP</sequence>
<accession>A0A401TD56</accession>
<reference evidence="1 2" key="1">
    <citation type="journal article" date="2018" name="Nat. Ecol. Evol.">
        <title>Shark genomes provide insights into elasmobranch evolution and the origin of vertebrates.</title>
        <authorList>
            <person name="Hara Y"/>
            <person name="Yamaguchi K"/>
            <person name="Onimaru K"/>
            <person name="Kadota M"/>
            <person name="Koyanagi M"/>
            <person name="Keeley SD"/>
            <person name="Tatsumi K"/>
            <person name="Tanaka K"/>
            <person name="Motone F"/>
            <person name="Kageyama Y"/>
            <person name="Nozu R"/>
            <person name="Adachi N"/>
            <person name="Nishimura O"/>
            <person name="Nakagawa R"/>
            <person name="Tanegashima C"/>
            <person name="Kiyatake I"/>
            <person name="Matsumoto R"/>
            <person name="Murakumo K"/>
            <person name="Nishida K"/>
            <person name="Terakita A"/>
            <person name="Kuratani S"/>
            <person name="Sato K"/>
            <person name="Hyodo S Kuraku.S."/>
        </authorList>
    </citation>
    <scope>NUCLEOTIDE SEQUENCE [LARGE SCALE GENOMIC DNA]</scope>
</reference>
<dbReference type="OrthoDB" id="193467at2759"/>
<gene>
    <name evidence="1" type="ORF">chiPu_0024945</name>
</gene>
<feature type="non-terminal residue" evidence="1">
    <location>
        <position position="43"/>
    </location>
</feature>
<dbReference type="EMBL" id="BEZZ01049230">
    <property type="protein sequence ID" value="GCC40596.1"/>
    <property type="molecule type" value="Genomic_DNA"/>
</dbReference>
<dbReference type="STRING" id="137246.A0A401TD56"/>
<keyword evidence="2" id="KW-1185">Reference proteome</keyword>
<evidence type="ECO:0000313" key="1">
    <source>
        <dbReference type="EMBL" id="GCC40596.1"/>
    </source>
</evidence>
<name>A0A401TD56_CHIPU</name>
<proteinExistence type="predicted"/>
<dbReference type="AlphaFoldDB" id="A0A401TD56"/>
<dbReference type="Proteomes" id="UP000287033">
    <property type="component" value="Unassembled WGS sequence"/>
</dbReference>
<comment type="caution">
    <text evidence="1">The sequence shown here is derived from an EMBL/GenBank/DDBJ whole genome shotgun (WGS) entry which is preliminary data.</text>
</comment>